<evidence type="ECO:0000256" key="1">
    <source>
        <dbReference type="ARBA" id="ARBA00005209"/>
    </source>
</evidence>
<dbReference type="HAMAP" id="MF_01931">
    <property type="entry name" value="PurF"/>
    <property type="match status" value="1"/>
</dbReference>
<evidence type="ECO:0000256" key="3">
    <source>
        <dbReference type="ARBA" id="ARBA00022676"/>
    </source>
</evidence>
<evidence type="ECO:0000313" key="11">
    <source>
        <dbReference type="Proteomes" id="UP001595279"/>
    </source>
</evidence>
<sequence length="471" mass="51225">MLAELKGINEECGVFGIWGHEKAAELAYYGLHSMQHRGQEGAGVAVSDGRELKAHKGLGLVNDVFKHAEFDTLQGHAAVGHVRYSTQGGKGIDNVQPLLFRSQTGSMALAHNGNLINAHQLRGELEIQGSILQTSSDTEVLAHLIKRSGMETTETSIASALTRIKGAYAYLILKEDKMYAALDPIGMRPLSIGRLGEAYVVASETCAFDQIGAVFEREVMPGELVTISDEGIKSTQFAMPRQRRMCAMEYVYLSRPDSDVNMVNVHASRKQMGKELAKEAPANADIVVGVPDSSISAAIGYAEETGLPYEMGIIKNRYVGRTFIQPSQELREQGVRMKLSPVRGIVEGKSIVMIDDSIVRGTTSRRIVQMLKEAGAAEVHVRIASPAIQHPCYYGIDMSTREELIAANHTPEGISDIIGADSVSYLSEAGLENAILKDDSLSQGICTACMTGKYPVTEDKDNNKEMSYIGW</sequence>
<keyword evidence="6 7" id="KW-0315">Glutamine amidotransferase</keyword>
<dbReference type="PIRSF" id="PIRSF000485">
    <property type="entry name" value="Amd_phspho_trans"/>
    <property type="match status" value="1"/>
</dbReference>
<comment type="function">
    <text evidence="7">Catalyzes the formation of phosphoribosylamine from phosphoribosylpyrophosphate (PRPP) and glutamine.</text>
</comment>
<proteinExistence type="inferred from homology"/>
<dbReference type="Proteomes" id="UP001595279">
    <property type="component" value="Unassembled WGS sequence"/>
</dbReference>
<evidence type="ECO:0000256" key="5">
    <source>
        <dbReference type="ARBA" id="ARBA00022755"/>
    </source>
</evidence>
<feature type="binding site" evidence="7">
    <location>
        <position position="449"/>
    </location>
    <ligand>
        <name>[4Fe-4S] cluster</name>
        <dbReference type="ChEBI" id="CHEBI:49883"/>
    </ligand>
</feature>
<feature type="domain" description="Glutamine amidotransferase type-2" evidence="9">
    <location>
        <begin position="12"/>
        <end position="230"/>
    </location>
</feature>
<dbReference type="RefSeq" id="WP_390268884.1">
    <property type="nucleotide sequence ID" value="NZ_JBHRSA010000012.1"/>
</dbReference>
<keyword evidence="7" id="KW-0460">Magnesium</keyword>
<reference evidence="11" key="1">
    <citation type="journal article" date="2019" name="Int. J. Syst. Evol. Microbiol.">
        <title>The Global Catalogue of Microorganisms (GCM) 10K type strain sequencing project: providing services to taxonomists for standard genome sequencing and annotation.</title>
        <authorList>
            <consortium name="The Broad Institute Genomics Platform"/>
            <consortium name="The Broad Institute Genome Sequencing Center for Infectious Disease"/>
            <person name="Wu L."/>
            <person name="Ma J."/>
        </authorList>
    </citation>
    <scope>NUCLEOTIDE SEQUENCE [LARGE SCALE GENOMIC DNA]</scope>
    <source>
        <strain evidence="11">KCTC 13128</strain>
    </source>
</reference>
<comment type="cofactor">
    <cofactor evidence="7">
        <name>[4Fe-4S] cluster</name>
        <dbReference type="ChEBI" id="CHEBI:49883"/>
    </cofactor>
    <text evidence="7">Binds 1 [4Fe-4S] cluster per subunit.</text>
</comment>
<feature type="active site" description="Nucleophile" evidence="7">
    <location>
        <position position="12"/>
    </location>
</feature>
<evidence type="ECO:0000313" key="10">
    <source>
        <dbReference type="EMBL" id="MFC3039442.1"/>
    </source>
</evidence>
<evidence type="ECO:0000256" key="4">
    <source>
        <dbReference type="ARBA" id="ARBA00022679"/>
    </source>
</evidence>
<keyword evidence="7" id="KW-0004">4Fe-4S</keyword>
<gene>
    <name evidence="7 10" type="primary">purF</name>
    <name evidence="10" type="ORF">ACFOGI_04200</name>
</gene>
<dbReference type="CDD" id="cd06223">
    <property type="entry name" value="PRTases_typeI"/>
    <property type="match status" value="1"/>
</dbReference>
<keyword evidence="3 7" id="KW-0328">Glycosyltransferase</keyword>
<dbReference type="InterPro" id="IPR035584">
    <property type="entry name" value="PurF_N"/>
</dbReference>
<keyword evidence="5 7" id="KW-0658">Purine biosynthesis</keyword>
<evidence type="ECO:0000256" key="8">
    <source>
        <dbReference type="PIRNR" id="PIRNR000485"/>
    </source>
</evidence>
<dbReference type="Pfam" id="PF00156">
    <property type="entry name" value="Pribosyltran"/>
    <property type="match status" value="1"/>
</dbReference>
<feature type="binding site" evidence="7">
    <location>
        <position position="246"/>
    </location>
    <ligand>
        <name>[4Fe-4S] cluster</name>
        <dbReference type="ChEBI" id="CHEBI:49883"/>
    </ligand>
</feature>
<protein>
    <recommendedName>
        <fullName evidence="7">Amidophosphoribosyltransferase</fullName>
        <shortName evidence="7">ATase</shortName>
        <ecNumber evidence="7">2.4.2.14</ecNumber>
    </recommendedName>
    <alternativeName>
        <fullName evidence="7">Glutamine phosphoribosylpyrophosphate amidotransferase</fullName>
        <shortName evidence="7">GPATase</shortName>
    </alternativeName>
</protein>
<comment type="cofactor">
    <cofactor evidence="7">
        <name>Mg(2+)</name>
        <dbReference type="ChEBI" id="CHEBI:18420"/>
    </cofactor>
    <text evidence="7">Binds 1 Mg(2+) ion per subunit.</text>
</comment>
<keyword evidence="11" id="KW-1185">Reference proteome</keyword>
<accession>A0ABV7CSL9</accession>
<name>A0ABV7CSL9_9BACI</name>
<keyword evidence="7" id="KW-0479">Metal-binding</keyword>
<evidence type="ECO:0000259" key="9">
    <source>
        <dbReference type="PROSITE" id="PS51278"/>
    </source>
</evidence>
<feature type="binding site" evidence="7">
    <location>
        <position position="446"/>
    </location>
    <ligand>
        <name>[4Fe-4S] cluster</name>
        <dbReference type="ChEBI" id="CHEBI:49883"/>
    </ligand>
</feature>
<dbReference type="PROSITE" id="PS51278">
    <property type="entry name" value="GATASE_TYPE_2"/>
    <property type="match status" value="1"/>
</dbReference>
<dbReference type="CDD" id="cd00715">
    <property type="entry name" value="GPATase_N"/>
    <property type="match status" value="1"/>
</dbReference>
<feature type="binding site" evidence="7">
    <location>
        <position position="392"/>
    </location>
    <ligand>
        <name>[4Fe-4S] cluster</name>
        <dbReference type="ChEBI" id="CHEBI:49883"/>
    </ligand>
</feature>
<comment type="pathway">
    <text evidence="1 7 8">Purine metabolism; IMP biosynthesis via de novo pathway; N(1)-(5-phospho-D-ribosyl)glycinamide from 5-phospho-alpha-D-ribose 1-diphosphate: step 1/2.</text>
</comment>
<dbReference type="Gene3D" id="3.60.20.10">
    <property type="entry name" value="Glutamine Phosphoribosylpyrophosphate, subunit 1, domain 1"/>
    <property type="match status" value="1"/>
</dbReference>
<evidence type="ECO:0000256" key="2">
    <source>
        <dbReference type="ARBA" id="ARBA00010138"/>
    </source>
</evidence>
<dbReference type="PANTHER" id="PTHR11907">
    <property type="entry name" value="AMIDOPHOSPHORIBOSYLTRANSFERASE"/>
    <property type="match status" value="1"/>
</dbReference>
<keyword evidence="7" id="KW-0408">Iron</keyword>
<comment type="similarity">
    <text evidence="2 7 8">In the C-terminal section; belongs to the purine/pyrimidine phosphoribosyltransferase family.</text>
</comment>
<evidence type="ECO:0000256" key="6">
    <source>
        <dbReference type="ARBA" id="ARBA00022962"/>
    </source>
</evidence>
<dbReference type="Gene3D" id="3.40.50.2020">
    <property type="match status" value="1"/>
</dbReference>
<organism evidence="10 11">
    <name type="scientific">Virgibacillus xinjiangensis</name>
    <dbReference type="NCBI Taxonomy" id="393090"/>
    <lineage>
        <taxon>Bacteria</taxon>
        <taxon>Bacillati</taxon>
        <taxon>Bacillota</taxon>
        <taxon>Bacilli</taxon>
        <taxon>Bacillales</taxon>
        <taxon>Bacillaceae</taxon>
        <taxon>Virgibacillus</taxon>
    </lineage>
</organism>
<comment type="catalytic activity">
    <reaction evidence="7 8">
        <text>5-phospho-beta-D-ribosylamine + L-glutamate + diphosphate = 5-phospho-alpha-D-ribose 1-diphosphate + L-glutamine + H2O</text>
        <dbReference type="Rhea" id="RHEA:14905"/>
        <dbReference type="ChEBI" id="CHEBI:15377"/>
        <dbReference type="ChEBI" id="CHEBI:29985"/>
        <dbReference type="ChEBI" id="CHEBI:33019"/>
        <dbReference type="ChEBI" id="CHEBI:58017"/>
        <dbReference type="ChEBI" id="CHEBI:58359"/>
        <dbReference type="ChEBI" id="CHEBI:58681"/>
        <dbReference type="EC" id="2.4.2.14"/>
    </reaction>
</comment>
<keyword evidence="4 7" id="KW-0808">Transferase</keyword>
<dbReference type="GO" id="GO:0004044">
    <property type="term" value="F:amidophosphoribosyltransferase activity"/>
    <property type="evidence" value="ECO:0007669"/>
    <property type="project" value="UniProtKB-EC"/>
</dbReference>
<dbReference type="SUPFAM" id="SSF56235">
    <property type="entry name" value="N-terminal nucleophile aminohydrolases (Ntn hydrolases)"/>
    <property type="match status" value="1"/>
</dbReference>
<dbReference type="SUPFAM" id="SSF53271">
    <property type="entry name" value="PRTase-like"/>
    <property type="match status" value="1"/>
</dbReference>
<feature type="binding site" evidence="7">
    <location>
        <position position="356"/>
    </location>
    <ligand>
        <name>Mg(2+)</name>
        <dbReference type="ChEBI" id="CHEBI:18420"/>
    </ligand>
</feature>
<keyword evidence="7" id="KW-0411">Iron-sulfur</keyword>
<dbReference type="InterPro" id="IPR000836">
    <property type="entry name" value="PRTase_dom"/>
</dbReference>
<dbReference type="EMBL" id="JBHRSA010000012">
    <property type="protein sequence ID" value="MFC3039442.1"/>
    <property type="molecule type" value="Genomic_DNA"/>
</dbReference>
<dbReference type="InterPro" id="IPR017932">
    <property type="entry name" value="GATase_2_dom"/>
</dbReference>
<feature type="binding site" evidence="7">
    <location>
        <position position="355"/>
    </location>
    <ligand>
        <name>Mg(2+)</name>
        <dbReference type="ChEBI" id="CHEBI:18420"/>
    </ligand>
</feature>
<evidence type="ECO:0000256" key="7">
    <source>
        <dbReference type="HAMAP-Rule" id="MF_01931"/>
    </source>
</evidence>
<dbReference type="Pfam" id="PF13522">
    <property type="entry name" value="GATase_6"/>
    <property type="match status" value="1"/>
</dbReference>
<comment type="caution">
    <text evidence="10">The sequence shown here is derived from an EMBL/GenBank/DDBJ whole genome shotgun (WGS) entry which is preliminary data.</text>
</comment>
<dbReference type="InterPro" id="IPR029057">
    <property type="entry name" value="PRTase-like"/>
</dbReference>
<dbReference type="NCBIfam" id="TIGR01134">
    <property type="entry name" value="purF"/>
    <property type="match status" value="1"/>
</dbReference>
<dbReference type="EC" id="2.4.2.14" evidence="7"/>
<feature type="binding site" evidence="7">
    <location>
        <position position="293"/>
    </location>
    <ligand>
        <name>Mg(2+)</name>
        <dbReference type="ChEBI" id="CHEBI:18420"/>
    </ligand>
</feature>
<dbReference type="InterPro" id="IPR029055">
    <property type="entry name" value="Ntn_hydrolases_N"/>
</dbReference>
<dbReference type="InterPro" id="IPR005854">
    <property type="entry name" value="PurF"/>
</dbReference>